<feature type="transmembrane region" description="Helical" evidence="5">
    <location>
        <begin position="108"/>
        <end position="131"/>
    </location>
</feature>
<dbReference type="PANTHER" id="PTHR42744:SF1">
    <property type="entry name" value="BINDING-PROTEIN-DEPENDENT TRANSPORT SYSTEMS INNER MEMBRANE COMPONENT"/>
    <property type="match status" value="1"/>
</dbReference>
<name>A0A8J2Z4S8_9GAMM</name>
<feature type="transmembrane region" description="Helical" evidence="5">
    <location>
        <begin position="477"/>
        <end position="498"/>
    </location>
</feature>
<feature type="transmembrane region" description="Helical" evidence="5">
    <location>
        <begin position="180"/>
        <end position="201"/>
    </location>
</feature>
<dbReference type="GO" id="GO:0055085">
    <property type="term" value="P:transmembrane transport"/>
    <property type="evidence" value="ECO:0007669"/>
    <property type="project" value="InterPro"/>
</dbReference>
<feature type="transmembrane region" description="Helical" evidence="5">
    <location>
        <begin position="402"/>
        <end position="422"/>
    </location>
</feature>
<feature type="transmembrane region" description="Helical" evidence="5">
    <location>
        <begin position="360"/>
        <end position="390"/>
    </location>
</feature>
<evidence type="ECO:0000313" key="8">
    <source>
        <dbReference type="Proteomes" id="UP000636949"/>
    </source>
</evidence>
<evidence type="ECO:0000256" key="3">
    <source>
        <dbReference type="ARBA" id="ARBA00022989"/>
    </source>
</evidence>
<evidence type="ECO:0000256" key="4">
    <source>
        <dbReference type="ARBA" id="ARBA00023136"/>
    </source>
</evidence>
<gene>
    <name evidence="7" type="ORF">GCM10010995_13820</name>
</gene>
<keyword evidence="3 5" id="KW-1133">Transmembrane helix</keyword>
<feature type="transmembrane region" description="Helical" evidence="5">
    <location>
        <begin position="46"/>
        <end position="67"/>
    </location>
</feature>
<sequence length="572" mass="64545">MVFVVAWVCSSLGGSVDYRNLTSVTQYEHISMDLWNLPRYAADTTVRMFIALFCSFIFSFVIGAWAAKSKRAESVIIPIIDIFQSIPILGFLAITITGFLAIFPYSLWGAQLAVIFGLFTAQAWNMMLSFYQSLKTIPKELREAADMYQLSGWQRFWKLEVPFSMPGLIWNTMMSMSASWFMIVASESIVVNFSATTSAAINLPGIGTFIDQANNERNFTAVIAAIVVMLIVIVLYDQLIFRPIVKWSEKFVVSDMQQETGSNSWFLTLLQRSTILQSFSHFMAVQANRLVNISYLKKDLSKNYNQIEHQKNERENSRLQAAIWQLCVALSVALFLYLSWQFIYGNKEDPITFAETVKVFGYGALTAVRVFVLIILASIIWVPIGIWIGLRPKVAEKVQPYAQIFAAFPVNVLYGLFGTVVIAFNLNFNIWCILLMALGTQWYILFNVIAGASAIPYELKMAAKNMQLKGMVKWFKFLFPAVMPFYVTGAITAAGGAWNASIVCEYINWGKDSVIMASGIGAYISEQYNAPGDHTANIALGVVVMCILVVLTNKLFWRRLYNYAEKRFSMNM</sequence>
<dbReference type="PANTHER" id="PTHR42744">
    <property type="entry name" value="BINDING-PROTEIN-DEPENDENT TRANSPORT SYSTEMS INNER MEMBRANE COMPONENT"/>
    <property type="match status" value="1"/>
</dbReference>
<dbReference type="Proteomes" id="UP000636949">
    <property type="component" value="Unassembled WGS sequence"/>
</dbReference>
<dbReference type="InterPro" id="IPR000515">
    <property type="entry name" value="MetI-like"/>
</dbReference>
<comment type="caution">
    <text evidence="7">The sequence shown here is derived from an EMBL/GenBank/DDBJ whole genome shotgun (WGS) entry which is preliminary data.</text>
</comment>
<evidence type="ECO:0000259" key="6">
    <source>
        <dbReference type="PROSITE" id="PS50928"/>
    </source>
</evidence>
<reference evidence="7" key="1">
    <citation type="journal article" date="2014" name="Int. J. Syst. Evol. Microbiol.">
        <title>Complete genome sequence of Corynebacterium casei LMG S-19264T (=DSM 44701T), isolated from a smear-ripened cheese.</title>
        <authorList>
            <consortium name="US DOE Joint Genome Institute (JGI-PGF)"/>
            <person name="Walter F."/>
            <person name="Albersmeier A."/>
            <person name="Kalinowski J."/>
            <person name="Ruckert C."/>
        </authorList>
    </citation>
    <scope>NUCLEOTIDE SEQUENCE</scope>
    <source>
        <strain evidence="7">CGMCC 1.15758</strain>
    </source>
</reference>
<dbReference type="CDD" id="cd06261">
    <property type="entry name" value="TM_PBP2"/>
    <property type="match status" value="2"/>
</dbReference>
<dbReference type="PROSITE" id="PS50928">
    <property type="entry name" value="ABC_TM1"/>
    <property type="match status" value="2"/>
</dbReference>
<keyword evidence="5" id="KW-0813">Transport</keyword>
<proteinExistence type="inferred from homology"/>
<dbReference type="SUPFAM" id="SSF161098">
    <property type="entry name" value="MetI-like"/>
    <property type="match status" value="2"/>
</dbReference>
<evidence type="ECO:0000256" key="2">
    <source>
        <dbReference type="ARBA" id="ARBA00022692"/>
    </source>
</evidence>
<dbReference type="Pfam" id="PF00528">
    <property type="entry name" value="BPD_transp_1"/>
    <property type="match status" value="2"/>
</dbReference>
<feature type="transmembrane region" description="Helical" evidence="5">
    <location>
        <begin position="538"/>
        <end position="557"/>
    </location>
</feature>
<evidence type="ECO:0000313" key="7">
    <source>
        <dbReference type="EMBL" id="GGF97854.1"/>
    </source>
</evidence>
<feature type="transmembrane region" description="Helical" evidence="5">
    <location>
        <begin position="79"/>
        <end position="102"/>
    </location>
</feature>
<feature type="transmembrane region" description="Helical" evidence="5">
    <location>
        <begin position="428"/>
        <end position="457"/>
    </location>
</feature>
<keyword evidence="4 5" id="KW-0472">Membrane</keyword>
<organism evidence="7 8">
    <name type="scientific">Cysteiniphilum litorale</name>
    <dbReference type="NCBI Taxonomy" id="2056700"/>
    <lineage>
        <taxon>Bacteria</taxon>
        <taxon>Pseudomonadati</taxon>
        <taxon>Pseudomonadota</taxon>
        <taxon>Gammaproteobacteria</taxon>
        <taxon>Thiotrichales</taxon>
        <taxon>Fastidiosibacteraceae</taxon>
        <taxon>Cysteiniphilum</taxon>
    </lineage>
</organism>
<dbReference type="GO" id="GO:0005886">
    <property type="term" value="C:plasma membrane"/>
    <property type="evidence" value="ECO:0007669"/>
    <property type="project" value="UniProtKB-SubCell"/>
</dbReference>
<feature type="domain" description="ABC transmembrane type-1" evidence="6">
    <location>
        <begin position="367"/>
        <end position="556"/>
    </location>
</feature>
<accession>A0A8J2Z4S8</accession>
<evidence type="ECO:0000256" key="1">
    <source>
        <dbReference type="ARBA" id="ARBA00004651"/>
    </source>
</evidence>
<feature type="transmembrane region" description="Helical" evidence="5">
    <location>
        <begin position="321"/>
        <end position="340"/>
    </location>
</feature>
<keyword evidence="2 5" id="KW-0812">Transmembrane</keyword>
<comment type="similarity">
    <text evidence="5">Belongs to the binding-protein-dependent transport system permease family.</text>
</comment>
<dbReference type="EMBL" id="BMJS01000013">
    <property type="protein sequence ID" value="GGF97854.1"/>
    <property type="molecule type" value="Genomic_DNA"/>
</dbReference>
<comment type="subcellular location">
    <subcellularLocation>
        <location evidence="1 5">Cell membrane</location>
        <topology evidence="1 5">Multi-pass membrane protein</topology>
    </subcellularLocation>
</comment>
<dbReference type="InterPro" id="IPR035906">
    <property type="entry name" value="MetI-like_sf"/>
</dbReference>
<feature type="transmembrane region" description="Helical" evidence="5">
    <location>
        <begin position="221"/>
        <end position="241"/>
    </location>
</feature>
<dbReference type="Gene3D" id="1.10.3720.10">
    <property type="entry name" value="MetI-like"/>
    <property type="match status" value="2"/>
</dbReference>
<feature type="domain" description="ABC transmembrane type-1" evidence="6">
    <location>
        <begin position="41"/>
        <end position="240"/>
    </location>
</feature>
<reference evidence="7" key="2">
    <citation type="submission" date="2020-09" db="EMBL/GenBank/DDBJ databases">
        <authorList>
            <person name="Sun Q."/>
            <person name="Zhou Y."/>
        </authorList>
    </citation>
    <scope>NUCLEOTIDE SEQUENCE</scope>
    <source>
        <strain evidence="7">CGMCC 1.15758</strain>
    </source>
</reference>
<dbReference type="RefSeq" id="WP_373282847.1">
    <property type="nucleotide sequence ID" value="NZ_BMJS01000013.1"/>
</dbReference>
<protein>
    <submittedName>
        <fullName evidence="7">ABC transporter permease</fullName>
    </submittedName>
</protein>
<evidence type="ECO:0000256" key="5">
    <source>
        <dbReference type="RuleBase" id="RU363032"/>
    </source>
</evidence>
<dbReference type="AlphaFoldDB" id="A0A8J2Z4S8"/>
<keyword evidence="8" id="KW-1185">Reference proteome</keyword>